<evidence type="ECO:0000313" key="2">
    <source>
        <dbReference type="Proteomes" id="UP001596957"/>
    </source>
</evidence>
<dbReference type="RefSeq" id="WP_381264395.1">
    <property type="nucleotide sequence ID" value="NZ_JBHTBI010000099.1"/>
</dbReference>
<evidence type="ECO:0000313" key="1">
    <source>
        <dbReference type="EMBL" id="MFD0287821.1"/>
    </source>
</evidence>
<keyword evidence="2" id="KW-1185">Reference proteome</keyword>
<accession>A0ABW2VTT2</accession>
<dbReference type="InterPro" id="IPR019587">
    <property type="entry name" value="Polyketide_cyclase/dehydratase"/>
</dbReference>
<name>A0ABW2VTT2_9ACTN</name>
<dbReference type="InterPro" id="IPR023393">
    <property type="entry name" value="START-like_dom_sf"/>
</dbReference>
<comment type="caution">
    <text evidence="1">The sequence shown here is derived from an EMBL/GenBank/DDBJ whole genome shotgun (WGS) entry which is preliminary data.</text>
</comment>
<sequence>MKYRLRPEDLAFLESAPFRQTCTGELQAPVGAVFDQIATHPENWPRWFTPADDVHFEGSPPHGVGSMRFFRLYRLVRAREQIIAWSPDERFAYQVHEANVPGVSALMEQWTLTPLTDTRTRVSWTLAIDGRPLVRLLLRASRRHIGRLFHDSAHRLETLCLAGAGGQVR</sequence>
<gene>
    <name evidence="1" type="ORF">ACFQZP_40605</name>
</gene>
<feature type="non-terminal residue" evidence="1">
    <location>
        <position position="169"/>
    </location>
</feature>
<dbReference type="Pfam" id="PF10604">
    <property type="entry name" value="Polyketide_cyc2"/>
    <property type="match status" value="1"/>
</dbReference>
<dbReference type="CDD" id="cd07821">
    <property type="entry name" value="PYR_PYL_RCAR_like"/>
    <property type="match status" value="1"/>
</dbReference>
<proteinExistence type="predicted"/>
<dbReference type="SUPFAM" id="SSF55961">
    <property type="entry name" value="Bet v1-like"/>
    <property type="match status" value="1"/>
</dbReference>
<dbReference type="Gene3D" id="3.30.530.20">
    <property type="match status" value="1"/>
</dbReference>
<dbReference type="Proteomes" id="UP001596957">
    <property type="component" value="Unassembled WGS sequence"/>
</dbReference>
<protein>
    <submittedName>
        <fullName evidence="1">SRPBCC family protein</fullName>
    </submittedName>
</protein>
<dbReference type="EMBL" id="JBHTEC010000005">
    <property type="protein sequence ID" value="MFD0287821.1"/>
    <property type="molecule type" value="Genomic_DNA"/>
</dbReference>
<reference evidence="2" key="1">
    <citation type="journal article" date="2019" name="Int. J. Syst. Evol. Microbiol.">
        <title>The Global Catalogue of Microorganisms (GCM) 10K type strain sequencing project: providing services to taxonomists for standard genome sequencing and annotation.</title>
        <authorList>
            <consortium name="The Broad Institute Genomics Platform"/>
            <consortium name="The Broad Institute Genome Sequencing Center for Infectious Disease"/>
            <person name="Wu L."/>
            <person name="Ma J."/>
        </authorList>
    </citation>
    <scope>NUCLEOTIDE SEQUENCE [LARGE SCALE GENOMIC DNA]</scope>
    <source>
        <strain evidence="2">CGMCC 4.7198</strain>
    </source>
</reference>
<organism evidence="1 2">
    <name type="scientific">Streptomyces lutosisoli</name>
    <dbReference type="NCBI Taxonomy" id="2665721"/>
    <lineage>
        <taxon>Bacteria</taxon>
        <taxon>Bacillati</taxon>
        <taxon>Actinomycetota</taxon>
        <taxon>Actinomycetes</taxon>
        <taxon>Kitasatosporales</taxon>
        <taxon>Streptomycetaceae</taxon>
        <taxon>Streptomyces</taxon>
    </lineage>
</organism>